<evidence type="ECO:0000313" key="2">
    <source>
        <dbReference type="Proteomes" id="UP000759537"/>
    </source>
</evidence>
<accession>A0A9P5MVN7</accession>
<keyword evidence="2" id="KW-1185">Reference proteome</keyword>
<dbReference type="AlphaFoldDB" id="A0A9P5MVN7"/>
<dbReference type="Proteomes" id="UP000759537">
    <property type="component" value="Unassembled WGS sequence"/>
</dbReference>
<dbReference type="EMBL" id="WHVB01000009">
    <property type="protein sequence ID" value="KAF8479757.1"/>
    <property type="molecule type" value="Genomic_DNA"/>
</dbReference>
<reference evidence="1" key="2">
    <citation type="journal article" date="2020" name="Nat. Commun.">
        <title>Large-scale genome sequencing of mycorrhizal fungi provides insights into the early evolution of symbiotic traits.</title>
        <authorList>
            <person name="Miyauchi S."/>
            <person name="Kiss E."/>
            <person name="Kuo A."/>
            <person name="Drula E."/>
            <person name="Kohler A."/>
            <person name="Sanchez-Garcia M."/>
            <person name="Morin E."/>
            <person name="Andreopoulos B."/>
            <person name="Barry K.W."/>
            <person name="Bonito G."/>
            <person name="Buee M."/>
            <person name="Carver A."/>
            <person name="Chen C."/>
            <person name="Cichocki N."/>
            <person name="Clum A."/>
            <person name="Culley D."/>
            <person name="Crous P.W."/>
            <person name="Fauchery L."/>
            <person name="Girlanda M."/>
            <person name="Hayes R.D."/>
            <person name="Keri Z."/>
            <person name="LaButti K."/>
            <person name="Lipzen A."/>
            <person name="Lombard V."/>
            <person name="Magnuson J."/>
            <person name="Maillard F."/>
            <person name="Murat C."/>
            <person name="Nolan M."/>
            <person name="Ohm R.A."/>
            <person name="Pangilinan J."/>
            <person name="Pereira M.F."/>
            <person name="Perotto S."/>
            <person name="Peter M."/>
            <person name="Pfister S."/>
            <person name="Riley R."/>
            <person name="Sitrit Y."/>
            <person name="Stielow J.B."/>
            <person name="Szollosi G."/>
            <person name="Zifcakova L."/>
            <person name="Stursova M."/>
            <person name="Spatafora J.W."/>
            <person name="Tedersoo L."/>
            <person name="Vaario L.M."/>
            <person name="Yamada A."/>
            <person name="Yan M."/>
            <person name="Wang P."/>
            <person name="Xu J."/>
            <person name="Bruns T."/>
            <person name="Baldrian P."/>
            <person name="Vilgalys R."/>
            <person name="Dunand C."/>
            <person name="Henrissat B."/>
            <person name="Grigoriev I.V."/>
            <person name="Hibbett D."/>
            <person name="Nagy L.G."/>
            <person name="Martin F.M."/>
        </authorList>
    </citation>
    <scope>NUCLEOTIDE SEQUENCE</scope>
    <source>
        <strain evidence="1">Prilba</strain>
    </source>
</reference>
<gene>
    <name evidence="1" type="ORF">DFH94DRAFT_496118</name>
</gene>
<evidence type="ECO:0000313" key="1">
    <source>
        <dbReference type="EMBL" id="KAF8479757.1"/>
    </source>
</evidence>
<comment type="caution">
    <text evidence="1">The sequence shown here is derived from an EMBL/GenBank/DDBJ whole genome shotgun (WGS) entry which is preliminary data.</text>
</comment>
<name>A0A9P5MVN7_9AGAM</name>
<proteinExistence type="predicted"/>
<protein>
    <submittedName>
        <fullName evidence="1">Uncharacterized protein</fullName>
    </submittedName>
</protein>
<sequence length="249" mass="27488">MNDSNAPQFTRDFLTDGYISYTFGPRDAEGYLVQLFAVDAASVRAIRHQSGAFYVLNRPSHNSPPALLVNGQDAWLLDYAVRTGGSVVPQQLWPSQGQGDRRRYVDQAQFSMPVFFINASGSLGVPVTNAAAGDMQLHGVNLPSQLADKTAMTIRISWPGYPLPEHQVQLRDQAPTRNPITLERFVKIVGSRVKQFLLDCERVPVQGPPSNWIVGHGNITSDEVMLIGLVQVSAFGWMPILQLMSRVVL</sequence>
<reference evidence="1" key="1">
    <citation type="submission" date="2019-10" db="EMBL/GenBank/DDBJ databases">
        <authorList>
            <consortium name="DOE Joint Genome Institute"/>
            <person name="Kuo A."/>
            <person name="Miyauchi S."/>
            <person name="Kiss E."/>
            <person name="Drula E."/>
            <person name="Kohler A."/>
            <person name="Sanchez-Garcia M."/>
            <person name="Andreopoulos B."/>
            <person name="Barry K.W."/>
            <person name="Bonito G."/>
            <person name="Buee M."/>
            <person name="Carver A."/>
            <person name="Chen C."/>
            <person name="Cichocki N."/>
            <person name="Clum A."/>
            <person name="Culley D."/>
            <person name="Crous P.W."/>
            <person name="Fauchery L."/>
            <person name="Girlanda M."/>
            <person name="Hayes R."/>
            <person name="Keri Z."/>
            <person name="LaButti K."/>
            <person name="Lipzen A."/>
            <person name="Lombard V."/>
            <person name="Magnuson J."/>
            <person name="Maillard F."/>
            <person name="Morin E."/>
            <person name="Murat C."/>
            <person name="Nolan M."/>
            <person name="Ohm R."/>
            <person name="Pangilinan J."/>
            <person name="Pereira M."/>
            <person name="Perotto S."/>
            <person name="Peter M."/>
            <person name="Riley R."/>
            <person name="Sitrit Y."/>
            <person name="Stielow B."/>
            <person name="Szollosi G."/>
            <person name="Zifcakova L."/>
            <person name="Stursova M."/>
            <person name="Spatafora J.W."/>
            <person name="Tedersoo L."/>
            <person name="Vaario L.-M."/>
            <person name="Yamada A."/>
            <person name="Yan M."/>
            <person name="Wang P."/>
            <person name="Xu J."/>
            <person name="Bruns T."/>
            <person name="Baldrian P."/>
            <person name="Vilgalys R."/>
            <person name="Henrissat B."/>
            <person name="Grigoriev I.V."/>
            <person name="Hibbett D."/>
            <person name="Nagy L.G."/>
            <person name="Martin F.M."/>
        </authorList>
    </citation>
    <scope>NUCLEOTIDE SEQUENCE</scope>
    <source>
        <strain evidence="1">Prilba</strain>
    </source>
</reference>
<dbReference type="OrthoDB" id="3269405at2759"/>
<organism evidence="1 2">
    <name type="scientific">Russula ochroleuca</name>
    <dbReference type="NCBI Taxonomy" id="152965"/>
    <lineage>
        <taxon>Eukaryota</taxon>
        <taxon>Fungi</taxon>
        <taxon>Dikarya</taxon>
        <taxon>Basidiomycota</taxon>
        <taxon>Agaricomycotina</taxon>
        <taxon>Agaricomycetes</taxon>
        <taxon>Russulales</taxon>
        <taxon>Russulaceae</taxon>
        <taxon>Russula</taxon>
    </lineage>
</organism>